<keyword evidence="3 6" id="KW-0547">Nucleotide-binding</keyword>
<dbReference type="Pfam" id="PF00871">
    <property type="entry name" value="Acetate_kinase"/>
    <property type="match status" value="1"/>
</dbReference>
<proteinExistence type="inferred from homology"/>
<protein>
    <recommendedName>
        <fullName evidence="6">Probable butyrate kinase</fullName>
        <shortName evidence="6">BK</shortName>
        <ecNumber evidence="6">2.7.2.7</ecNumber>
    </recommendedName>
    <alternativeName>
        <fullName evidence="6">Branched-chain carboxylic acid kinase</fullName>
    </alternativeName>
</protein>
<evidence type="ECO:0000256" key="2">
    <source>
        <dbReference type="ARBA" id="ARBA00022679"/>
    </source>
</evidence>
<dbReference type="PANTHER" id="PTHR21060">
    <property type="entry name" value="ACETATE KINASE"/>
    <property type="match status" value="1"/>
</dbReference>
<gene>
    <name evidence="6 8" type="primary">buk</name>
    <name evidence="8" type="ORF">ODE01S_04650</name>
</gene>
<dbReference type="InterPro" id="IPR000890">
    <property type="entry name" value="Aliphatic_acid_kin_short-chain"/>
</dbReference>
<comment type="catalytic activity">
    <reaction evidence="6">
        <text>butanoate + ATP = butanoyl phosphate + ADP</text>
        <dbReference type="Rhea" id="RHEA:13585"/>
        <dbReference type="ChEBI" id="CHEBI:17968"/>
        <dbReference type="ChEBI" id="CHEBI:30616"/>
        <dbReference type="ChEBI" id="CHEBI:58079"/>
        <dbReference type="ChEBI" id="CHEBI:456216"/>
        <dbReference type="EC" id="2.7.2.7"/>
    </reaction>
</comment>
<comment type="caution">
    <text evidence="8">The sequence shown here is derived from an EMBL/GenBank/DDBJ whole genome shotgun (WGS) entry which is preliminary data.</text>
</comment>
<dbReference type="HAMAP" id="MF_00542">
    <property type="entry name" value="Butyrate_kinase"/>
    <property type="match status" value="1"/>
</dbReference>
<dbReference type="GO" id="GO:0047761">
    <property type="term" value="F:butyrate kinase activity"/>
    <property type="evidence" value="ECO:0007669"/>
    <property type="project" value="UniProtKB-UniRule"/>
</dbReference>
<dbReference type="NCBIfam" id="NF002834">
    <property type="entry name" value="PRK03011.1-5"/>
    <property type="match status" value="1"/>
</dbReference>
<evidence type="ECO:0000256" key="1">
    <source>
        <dbReference type="ARBA" id="ARBA00022490"/>
    </source>
</evidence>
<dbReference type="AlphaFoldDB" id="A0A511RH93"/>
<name>A0A511RH93_9DEIN</name>
<evidence type="ECO:0000256" key="7">
    <source>
        <dbReference type="RuleBase" id="RU003835"/>
    </source>
</evidence>
<dbReference type="PRINTS" id="PR00471">
    <property type="entry name" value="ACETATEKNASE"/>
</dbReference>
<comment type="subcellular location">
    <subcellularLocation>
        <location evidence="6">Cytoplasm</location>
    </subcellularLocation>
</comment>
<dbReference type="OrthoDB" id="9771859at2"/>
<dbReference type="EC" id="2.7.2.7" evidence="6"/>
<dbReference type="GO" id="GO:0008776">
    <property type="term" value="F:acetate kinase activity"/>
    <property type="evidence" value="ECO:0007669"/>
    <property type="project" value="TreeGrafter"/>
</dbReference>
<dbReference type="InterPro" id="IPR043129">
    <property type="entry name" value="ATPase_NBD"/>
</dbReference>
<keyword evidence="5 6" id="KW-0067">ATP-binding</keyword>
<keyword evidence="1 6" id="KW-0963">Cytoplasm</keyword>
<reference evidence="8 9" key="1">
    <citation type="submission" date="2019-07" db="EMBL/GenBank/DDBJ databases">
        <title>Whole genome shotgun sequence of Oceanithermus desulfurans NBRC 100063.</title>
        <authorList>
            <person name="Hosoyama A."/>
            <person name="Uohara A."/>
            <person name="Ohji S."/>
            <person name="Ichikawa N."/>
        </authorList>
    </citation>
    <scope>NUCLEOTIDE SEQUENCE [LARGE SCALE GENOMIC DNA]</scope>
    <source>
        <strain evidence="8 9">NBRC 100063</strain>
    </source>
</reference>
<sequence length="357" mass="38315">MYPGVVRVFAINPGSTSTKLALLEVDADGARLLREEIARHAPAPSLAADLERRRGQVLSLAEAWAPFDALAARGGLLGPLPAGVYVVDEVMVRACLEAVHGAHPANLAAPLALELARRYGVPAFVVDPPTVDELEEVNRISGAPGVPRRSRVHALNLRYTARKVADELGTRFEEVPLVGAHLGGGTSVVRFARGRMVDTNDALLGEGPFSPNRAGTVPVYGVIEKTARDGRQAARNFFGRASGFKGLLGTDDLRRVEARLDEPQVRLTTDAYALQVAKYMLGLAAGERPQAFFLTGAGARFGYVVRQIEARLSWAAPVHVHPGEFEMQALATGAWRALTGQENPKRMDEVRHGSAGL</sequence>
<evidence type="ECO:0000313" key="9">
    <source>
        <dbReference type="Proteomes" id="UP000321827"/>
    </source>
</evidence>
<comment type="similarity">
    <text evidence="6 7">Belongs to the acetokinase family.</text>
</comment>
<dbReference type="GO" id="GO:0006083">
    <property type="term" value="P:acetate metabolic process"/>
    <property type="evidence" value="ECO:0007669"/>
    <property type="project" value="TreeGrafter"/>
</dbReference>
<dbReference type="GO" id="GO:0005737">
    <property type="term" value="C:cytoplasm"/>
    <property type="evidence" value="ECO:0007669"/>
    <property type="project" value="UniProtKB-SubCell"/>
</dbReference>
<dbReference type="InterPro" id="IPR011245">
    <property type="entry name" value="Butyrate_kin"/>
</dbReference>
<organism evidence="8 9">
    <name type="scientific">Oceanithermus desulfurans NBRC 100063</name>
    <dbReference type="NCBI Taxonomy" id="1227550"/>
    <lineage>
        <taxon>Bacteria</taxon>
        <taxon>Thermotogati</taxon>
        <taxon>Deinococcota</taxon>
        <taxon>Deinococci</taxon>
        <taxon>Thermales</taxon>
        <taxon>Thermaceae</taxon>
        <taxon>Oceanithermus</taxon>
    </lineage>
</organism>
<dbReference type="SUPFAM" id="SSF53067">
    <property type="entry name" value="Actin-like ATPase domain"/>
    <property type="match status" value="2"/>
</dbReference>
<dbReference type="Gene3D" id="3.30.420.40">
    <property type="match status" value="2"/>
</dbReference>
<keyword evidence="2 6" id="KW-0808">Transferase</keyword>
<evidence type="ECO:0000256" key="6">
    <source>
        <dbReference type="HAMAP-Rule" id="MF_00542"/>
    </source>
</evidence>
<evidence type="ECO:0000256" key="4">
    <source>
        <dbReference type="ARBA" id="ARBA00022777"/>
    </source>
</evidence>
<evidence type="ECO:0000313" key="8">
    <source>
        <dbReference type="EMBL" id="GEM89031.1"/>
    </source>
</evidence>
<evidence type="ECO:0000256" key="5">
    <source>
        <dbReference type="ARBA" id="ARBA00022840"/>
    </source>
</evidence>
<evidence type="ECO:0000256" key="3">
    <source>
        <dbReference type="ARBA" id="ARBA00022741"/>
    </source>
</evidence>
<dbReference type="EMBL" id="BJXN01000002">
    <property type="protein sequence ID" value="GEM89031.1"/>
    <property type="molecule type" value="Genomic_DNA"/>
</dbReference>
<dbReference type="PANTHER" id="PTHR21060:SF20">
    <property type="entry name" value="BUTYRATE KINASE 1-RELATED"/>
    <property type="match status" value="1"/>
</dbReference>
<dbReference type="GO" id="GO:0005524">
    <property type="term" value="F:ATP binding"/>
    <property type="evidence" value="ECO:0007669"/>
    <property type="project" value="UniProtKB-KW"/>
</dbReference>
<dbReference type="Proteomes" id="UP000321827">
    <property type="component" value="Unassembled WGS sequence"/>
</dbReference>
<accession>A0A511RH93</accession>
<dbReference type="CDD" id="cd24011">
    <property type="entry name" value="ASKHA_NBD_BK"/>
    <property type="match status" value="1"/>
</dbReference>
<keyword evidence="4 6" id="KW-0418">Kinase</keyword>